<evidence type="ECO:0000256" key="1">
    <source>
        <dbReference type="SAM" id="MobiDB-lite"/>
    </source>
</evidence>
<dbReference type="EMBL" id="RCMK01000114">
    <property type="protein sequence ID" value="KAG2948272.1"/>
    <property type="molecule type" value="Genomic_DNA"/>
</dbReference>
<dbReference type="EMBL" id="MJFZ01000173">
    <property type="protein sequence ID" value="RAW35297.1"/>
    <property type="molecule type" value="Genomic_DNA"/>
</dbReference>
<sequence>MLMTTPSRASVAQSASRSLQNSKGNKVTVAKEQYALQQQQVRRVYQVRVTSLG</sequence>
<dbReference type="Proteomes" id="UP000774804">
    <property type="component" value="Unassembled WGS sequence"/>
</dbReference>
<dbReference type="Proteomes" id="UP000760860">
    <property type="component" value="Unassembled WGS sequence"/>
</dbReference>
<evidence type="ECO:0000313" key="5">
    <source>
        <dbReference type="EMBL" id="KAG2992666.1"/>
    </source>
</evidence>
<protein>
    <submittedName>
        <fullName evidence="7">Uncharacterized protein</fullName>
    </submittedName>
</protein>
<evidence type="ECO:0000313" key="4">
    <source>
        <dbReference type="EMBL" id="KAG2948272.1"/>
    </source>
</evidence>
<evidence type="ECO:0000313" key="8">
    <source>
        <dbReference type="Proteomes" id="UP000251314"/>
    </source>
</evidence>
<dbReference type="VEuPathDB" id="FungiDB:PC110_g8401"/>
<dbReference type="Proteomes" id="UP000735874">
    <property type="component" value="Unassembled WGS sequence"/>
</dbReference>
<organism evidence="7 8">
    <name type="scientific">Phytophthora cactorum</name>
    <dbReference type="NCBI Taxonomy" id="29920"/>
    <lineage>
        <taxon>Eukaryota</taxon>
        <taxon>Sar</taxon>
        <taxon>Stramenopiles</taxon>
        <taxon>Oomycota</taxon>
        <taxon>Peronosporomycetes</taxon>
        <taxon>Peronosporales</taxon>
        <taxon>Peronosporaceae</taxon>
        <taxon>Phytophthora</taxon>
    </lineage>
</organism>
<comment type="caution">
    <text evidence="7">The sequence shown here is derived from an EMBL/GenBank/DDBJ whole genome shotgun (WGS) entry which is preliminary data.</text>
</comment>
<dbReference type="Proteomes" id="UP000697107">
    <property type="component" value="Unassembled WGS sequence"/>
</dbReference>
<reference evidence="7 8" key="1">
    <citation type="submission" date="2018-01" db="EMBL/GenBank/DDBJ databases">
        <title>Draft genome of the strawberry crown rot pathogen Phytophthora cactorum.</title>
        <authorList>
            <person name="Armitage A.D."/>
            <person name="Lysoe E."/>
            <person name="Nellist C.F."/>
            <person name="Harrison R.J."/>
            <person name="Brurberg M.B."/>
        </authorList>
    </citation>
    <scope>NUCLEOTIDE SEQUENCE [LARGE SCALE GENOMIC DNA]</scope>
    <source>
        <strain evidence="7 8">10300</strain>
    </source>
</reference>
<dbReference type="EMBL" id="RCMG01000092">
    <property type="protein sequence ID" value="KAG2863950.1"/>
    <property type="molecule type" value="Genomic_DNA"/>
</dbReference>
<dbReference type="EMBL" id="RCML01000083">
    <property type="protein sequence ID" value="KAG2992666.1"/>
    <property type="molecule type" value="Genomic_DNA"/>
</dbReference>
<name>A0A329SEN9_9STRA</name>
<evidence type="ECO:0000313" key="3">
    <source>
        <dbReference type="EMBL" id="KAG2933983.1"/>
    </source>
</evidence>
<dbReference type="EMBL" id="RCMI01000109">
    <property type="protein sequence ID" value="KAG2933983.1"/>
    <property type="molecule type" value="Genomic_DNA"/>
</dbReference>
<dbReference type="Proteomes" id="UP000251314">
    <property type="component" value="Unassembled WGS sequence"/>
</dbReference>
<accession>A0A329SEN9</accession>
<dbReference type="AlphaFoldDB" id="A0A329SEN9"/>
<evidence type="ECO:0000313" key="6">
    <source>
        <dbReference type="EMBL" id="KAG3225128.1"/>
    </source>
</evidence>
<evidence type="ECO:0000313" key="7">
    <source>
        <dbReference type="EMBL" id="RAW35297.1"/>
    </source>
</evidence>
<dbReference type="EMBL" id="RCMV01000092">
    <property type="protein sequence ID" value="KAG3225128.1"/>
    <property type="molecule type" value="Genomic_DNA"/>
</dbReference>
<keyword evidence="8" id="KW-1185">Reference proteome</keyword>
<proteinExistence type="predicted"/>
<evidence type="ECO:0000313" key="2">
    <source>
        <dbReference type="EMBL" id="KAG2863950.1"/>
    </source>
</evidence>
<feature type="compositionally biased region" description="Low complexity" evidence="1">
    <location>
        <begin position="7"/>
        <end position="18"/>
    </location>
</feature>
<gene>
    <name evidence="7" type="ORF">PC110_g8401</name>
    <name evidence="2" type="ORF">PC113_g5011</name>
    <name evidence="3" type="ORF">PC115_g5291</name>
    <name evidence="4" type="ORF">PC117_g6145</name>
    <name evidence="5" type="ORF">PC118_g4440</name>
    <name evidence="6" type="ORF">PC129_g4224</name>
</gene>
<dbReference type="Proteomes" id="UP000736787">
    <property type="component" value="Unassembled WGS sequence"/>
</dbReference>
<reference evidence="2" key="2">
    <citation type="submission" date="2018-10" db="EMBL/GenBank/DDBJ databases">
        <title>Effector identification in a new, highly contiguous assembly of the strawberry crown rot pathogen Phytophthora cactorum.</title>
        <authorList>
            <person name="Armitage A.D."/>
            <person name="Nellist C.F."/>
            <person name="Bates H."/>
            <person name="Vickerstaff R.J."/>
            <person name="Harrison R.J."/>
        </authorList>
    </citation>
    <scope>NUCLEOTIDE SEQUENCE</scope>
    <source>
        <strain evidence="2">15-7</strain>
        <strain evidence="3">4032</strain>
        <strain evidence="4">4040</strain>
        <strain evidence="5">P415</strain>
        <strain evidence="6">P421</strain>
    </source>
</reference>
<feature type="region of interest" description="Disordered" evidence="1">
    <location>
        <begin position="1"/>
        <end position="26"/>
    </location>
</feature>